<dbReference type="OrthoDB" id="8566295at2"/>
<feature type="region of interest" description="Disordered" evidence="1">
    <location>
        <begin position="1"/>
        <end position="42"/>
    </location>
</feature>
<dbReference type="Proteomes" id="UP000182649">
    <property type="component" value="Unassembled WGS sequence"/>
</dbReference>
<gene>
    <name evidence="2" type="ORF">SAMN05216417_10471</name>
</gene>
<dbReference type="RefSeq" id="WP_074973830.1">
    <property type="nucleotide sequence ID" value="NZ_FPBZ01000004.1"/>
</dbReference>
<dbReference type="AlphaFoldDB" id="A0A1I7GB11"/>
<protein>
    <submittedName>
        <fullName evidence="2">Uncharacterized protein</fullName>
    </submittedName>
</protein>
<evidence type="ECO:0000313" key="2">
    <source>
        <dbReference type="EMBL" id="SFU45613.1"/>
    </source>
</evidence>
<proteinExistence type="predicted"/>
<feature type="compositionally biased region" description="Polar residues" evidence="1">
    <location>
        <begin position="16"/>
        <end position="35"/>
    </location>
</feature>
<sequence>MTSSDEMSLLRVAFPSNATAQQPPLNDATSYATPTQQPPLKPASLLDLARNKLRNNHATSSRKDAQQAPLKNEMDVARLELVRLVRFCGEAYCFTEEEHTEALERALADFDSALICFRAIKADLAEARLQQELPKHD</sequence>
<name>A0A1I7GB11_9PROT</name>
<evidence type="ECO:0000256" key="1">
    <source>
        <dbReference type="SAM" id="MobiDB-lite"/>
    </source>
</evidence>
<dbReference type="EMBL" id="FPBZ01000004">
    <property type="protein sequence ID" value="SFU45613.1"/>
    <property type="molecule type" value="Genomic_DNA"/>
</dbReference>
<evidence type="ECO:0000313" key="3">
    <source>
        <dbReference type="Proteomes" id="UP000182649"/>
    </source>
</evidence>
<organism evidence="2 3">
    <name type="scientific">Nitrosospira multiformis</name>
    <dbReference type="NCBI Taxonomy" id="1231"/>
    <lineage>
        <taxon>Bacteria</taxon>
        <taxon>Pseudomonadati</taxon>
        <taxon>Pseudomonadota</taxon>
        <taxon>Betaproteobacteria</taxon>
        <taxon>Nitrosomonadales</taxon>
        <taxon>Nitrosomonadaceae</taxon>
        <taxon>Nitrosospira</taxon>
    </lineage>
</organism>
<accession>A0A1I7GB11</accession>
<reference evidence="3" key="1">
    <citation type="submission" date="2016-10" db="EMBL/GenBank/DDBJ databases">
        <authorList>
            <person name="Varghese N."/>
            <person name="Submissions S."/>
        </authorList>
    </citation>
    <scope>NUCLEOTIDE SEQUENCE [LARGE SCALE GENOMIC DNA]</scope>
    <source>
        <strain evidence="3">Nl14</strain>
    </source>
</reference>